<dbReference type="Pfam" id="PF04434">
    <property type="entry name" value="SWIM"/>
    <property type="match status" value="1"/>
</dbReference>
<evidence type="ECO:0000256" key="1">
    <source>
        <dbReference type="PROSITE-ProRule" id="PRU00325"/>
    </source>
</evidence>
<organism evidence="4 5">
    <name type="scientific">Streptococcus hyointestinalis</name>
    <dbReference type="NCBI Taxonomy" id="1337"/>
    <lineage>
        <taxon>Bacteria</taxon>
        <taxon>Bacillati</taxon>
        <taxon>Bacillota</taxon>
        <taxon>Bacilli</taxon>
        <taxon>Lactobacillales</taxon>
        <taxon>Streptococcaceae</taxon>
        <taxon>Streptococcus</taxon>
    </lineage>
</organism>
<dbReference type="EMBL" id="UHFN01000007">
    <property type="protein sequence ID" value="SUN61558.1"/>
    <property type="molecule type" value="Genomic_DNA"/>
</dbReference>
<keyword evidence="5" id="KW-1185">Reference proteome</keyword>
<dbReference type="InterPro" id="IPR007527">
    <property type="entry name" value="Znf_SWIM"/>
</dbReference>
<proteinExistence type="predicted"/>
<keyword evidence="1" id="KW-0479">Metal-binding</keyword>
<dbReference type="PROSITE" id="PS50966">
    <property type="entry name" value="ZF_SWIM"/>
    <property type="match status" value="1"/>
</dbReference>
<dbReference type="GeneID" id="78356812"/>
<feature type="coiled-coil region" evidence="2">
    <location>
        <begin position="98"/>
        <end position="125"/>
    </location>
</feature>
<evidence type="ECO:0000256" key="2">
    <source>
        <dbReference type="SAM" id="Coils"/>
    </source>
</evidence>
<keyword evidence="2" id="KW-0175">Coiled coil</keyword>
<accession>A0A380K9H2</accession>
<protein>
    <submittedName>
        <fullName evidence="4">Uncharacterized conserved protein</fullName>
    </submittedName>
</protein>
<keyword evidence="1" id="KW-0863">Zinc-finger</keyword>
<dbReference type="OrthoDB" id="9760715at2"/>
<evidence type="ECO:0000313" key="5">
    <source>
        <dbReference type="Proteomes" id="UP000254924"/>
    </source>
</evidence>
<feature type="domain" description="SWIM-type" evidence="3">
    <location>
        <begin position="53"/>
        <end position="90"/>
    </location>
</feature>
<keyword evidence="1" id="KW-0862">Zinc</keyword>
<reference evidence="4 5" key="1">
    <citation type="submission" date="2018-06" db="EMBL/GenBank/DDBJ databases">
        <authorList>
            <consortium name="Pathogen Informatics"/>
            <person name="Doyle S."/>
        </authorList>
    </citation>
    <scope>NUCLEOTIDE SEQUENCE [LARGE SCALE GENOMIC DNA]</scope>
    <source>
        <strain evidence="4 5">NCTC12224</strain>
    </source>
</reference>
<dbReference type="RefSeq" id="WP_115269491.1">
    <property type="nucleotide sequence ID" value="NZ_JBNPOC010000155.1"/>
</dbReference>
<evidence type="ECO:0000259" key="3">
    <source>
        <dbReference type="PROSITE" id="PS50966"/>
    </source>
</evidence>
<dbReference type="GO" id="GO:0008270">
    <property type="term" value="F:zinc ion binding"/>
    <property type="evidence" value="ECO:0007669"/>
    <property type="project" value="UniProtKB-KW"/>
</dbReference>
<sequence length="174" mass="20746">MSIWDDLKLVHLASQASFSRGLGYYQSKCTLNSEEVGEGIYKGQVSGSQDKIYDVVIDIYHPRKSICTCPFATGRRVICKHMVALYFSHFPEQAEAVIAEWEEQEREKEKRHQEWQAEYSAFRQQRLEEVTAYVWSLNNEQIREELIKSLMKEFDNNYPDDDEYFYEDEEDYYF</sequence>
<gene>
    <name evidence="4" type="ORF">NCTC12224_01514</name>
</gene>
<dbReference type="Proteomes" id="UP000254924">
    <property type="component" value="Unassembled WGS sequence"/>
</dbReference>
<dbReference type="AlphaFoldDB" id="A0A380K9H2"/>
<name>A0A380K9H2_9STRE</name>
<evidence type="ECO:0000313" key="4">
    <source>
        <dbReference type="EMBL" id="SUN61558.1"/>
    </source>
</evidence>